<evidence type="ECO:0000313" key="12">
    <source>
        <dbReference type="Proteomes" id="UP000261186"/>
    </source>
</evidence>
<dbReference type="EMBL" id="WDRC01000007">
    <property type="protein sequence ID" value="KAB7359740.1"/>
    <property type="molecule type" value="Genomic_DNA"/>
</dbReference>
<evidence type="ECO:0000313" key="9">
    <source>
        <dbReference type="EMBL" id="RDX10157.1"/>
    </source>
</evidence>
<dbReference type="EMBL" id="WDQK01000008">
    <property type="protein sequence ID" value="KAB7395450.1"/>
    <property type="molecule type" value="Genomic_DNA"/>
</dbReference>
<proteinExistence type="predicted"/>
<evidence type="ECO:0000313" key="10">
    <source>
        <dbReference type="EMBL" id="RGL05653.1"/>
    </source>
</evidence>
<dbReference type="Proteomes" id="UP000460333">
    <property type="component" value="Unassembled WGS sequence"/>
</dbReference>
<feature type="compositionally biased region" description="Basic residues" evidence="1">
    <location>
        <begin position="76"/>
        <end position="90"/>
    </location>
</feature>
<reference evidence="10 12" key="2">
    <citation type="submission" date="2018-08" db="EMBL/GenBank/DDBJ databases">
        <title>A genome reference for cultivated species of the human gut microbiota.</title>
        <authorList>
            <person name="Zou Y."/>
            <person name="Xue W."/>
            <person name="Luo G."/>
        </authorList>
    </citation>
    <scope>NUCLEOTIDE SEQUENCE [LARGE SCALE GENOMIC DNA]</scope>
    <source>
        <strain evidence="10 12">TF08-4AC</strain>
    </source>
</reference>
<reference evidence="13 14" key="3">
    <citation type="journal article" date="2019" name="Nat. Med.">
        <title>A library of human gut bacterial isolates paired with longitudinal multiomics data enables mechanistic microbiome research.</title>
        <authorList>
            <person name="Poyet M."/>
            <person name="Groussin M."/>
            <person name="Gibbons S.M."/>
            <person name="Avila-Pacheco J."/>
            <person name="Jiang X."/>
            <person name="Kearney S.M."/>
            <person name="Perrotta A.R."/>
            <person name="Berdy B."/>
            <person name="Zhao S."/>
            <person name="Lieberman T.D."/>
            <person name="Swanson P.K."/>
            <person name="Smith M."/>
            <person name="Roesemann S."/>
            <person name="Alexander J.E."/>
            <person name="Rich S.A."/>
            <person name="Livny J."/>
            <person name="Vlamakis H."/>
            <person name="Clish C."/>
            <person name="Bullock K."/>
            <person name="Deik A."/>
            <person name="Scott J."/>
            <person name="Pierce K.A."/>
            <person name="Xavier R.J."/>
            <person name="Alm E.J."/>
        </authorList>
    </citation>
    <scope>NUCLEOTIDE SEQUENCE [LARGE SCALE GENOMIC DNA]</scope>
    <source>
        <strain evidence="4 15">BIOML-A118</strain>
        <strain evidence="2 18">BIOML-A283</strain>
        <strain evidence="3 19">BIOML-A284</strain>
        <strain evidence="8 17">BIOML-A37</strain>
        <strain evidence="7 16">BIOML-A55</strain>
        <strain evidence="6 13">BIOML-A65</strain>
        <strain evidence="5 14">BIOML-A75</strain>
    </source>
</reference>
<dbReference type="Proteomes" id="UP000430971">
    <property type="component" value="Unassembled WGS sequence"/>
</dbReference>
<evidence type="ECO:0000313" key="3">
    <source>
        <dbReference type="EMBL" id="KAB6916581.1"/>
    </source>
</evidence>
<accession>A0A269TA58</accession>
<evidence type="ECO:0000313" key="13">
    <source>
        <dbReference type="Proteomes" id="UP000430971"/>
    </source>
</evidence>
<evidence type="ECO:0000313" key="16">
    <source>
        <dbReference type="Proteomes" id="UP000460881"/>
    </source>
</evidence>
<dbReference type="EMBL" id="WDZO01000028">
    <property type="protein sequence ID" value="KAB6911159.1"/>
    <property type="molecule type" value="Genomic_DNA"/>
</dbReference>
<gene>
    <name evidence="9" type="ORF">CE169_02405</name>
    <name evidence="10" type="ORF">DXC85_01485</name>
    <name evidence="8" type="ORF">GBB40_04865</name>
    <name evidence="7" type="ORF">GBB63_03400</name>
    <name evidence="5" type="ORF">GBB65_09540</name>
    <name evidence="6" type="ORF">GBB73_03750</name>
    <name evidence="4" type="ORF">GBC43_08910</name>
    <name evidence="2" type="ORF">GBJ98_09610</name>
    <name evidence="3" type="ORF">GBK06_09595</name>
</gene>
<evidence type="ECO:0000313" key="8">
    <source>
        <dbReference type="EMBL" id="KAB7395450.1"/>
    </source>
</evidence>
<dbReference type="Proteomes" id="UP000481350">
    <property type="component" value="Unassembled WGS sequence"/>
</dbReference>
<dbReference type="EMBL" id="NJNR01000009">
    <property type="protein sequence ID" value="RDX10157.1"/>
    <property type="molecule type" value="Genomic_DNA"/>
</dbReference>
<evidence type="ECO:0000313" key="6">
    <source>
        <dbReference type="EMBL" id="KAB7338706.1"/>
    </source>
</evidence>
<evidence type="ECO:0000313" key="15">
    <source>
        <dbReference type="Proteomes" id="UP000460333"/>
    </source>
</evidence>
<protein>
    <submittedName>
        <fullName evidence="7">Uncharacterized protein</fullName>
    </submittedName>
</protein>
<dbReference type="EMBL" id="WDRM01000007">
    <property type="protein sequence ID" value="KAB7338706.1"/>
    <property type="molecule type" value="Genomic_DNA"/>
</dbReference>
<evidence type="ECO:0000313" key="18">
    <source>
        <dbReference type="Proteomes" id="UP000481350"/>
    </source>
</evidence>
<sequence>MSHGRQGYIACGSPAGAVIFEGGGTPLSHFVTARPQLRTGLACNLLVRLSSHLRLQTAHWAVCLTSQPQRGEQREVRHKPQRRRKTHNPGRRSPLP</sequence>
<dbReference type="Proteomes" id="UP000257074">
    <property type="component" value="Unassembled WGS sequence"/>
</dbReference>
<dbReference type="EMBL" id="WDRV01000013">
    <property type="protein sequence ID" value="KAB7321731.1"/>
    <property type="molecule type" value="Genomic_DNA"/>
</dbReference>
<evidence type="ECO:0000313" key="5">
    <source>
        <dbReference type="EMBL" id="KAB7321731.1"/>
    </source>
</evidence>
<evidence type="ECO:0000313" key="7">
    <source>
        <dbReference type="EMBL" id="KAB7359740.1"/>
    </source>
</evidence>
<dbReference type="EMBL" id="WDZP01000026">
    <property type="protein sequence ID" value="KAB6916581.1"/>
    <property type="molecule type" value="Genomic_DNA"/>
</dbReference>
<evidence type="ECO:0000313" key="17">
    <source>
        <dbReference type="Proteomes" id="UP000468842"/>
    </source>
</evidence>
<dbReference type="Proteomes" id="UP000460881">
    <property type="component" value="Unassembled WGS sequence"/>
</dbReference>
<dbReference type="EMBL" id="WDTJ01000015">
    <property type="protein sequence ID" value="KAB7234696.1"/>
    <property type="molecule type" value="Genomic_DNA"/>
</dbReference>
<evidence type="ECO:0000313" key="4">
    <source>
        <dbReference type="EMBL" id="KAB7234696.1"/>
    </source>
</evidence>
<feature type="region of interest" description="Disordered" evidence="1">
    <location>
        <begin position="66"/>
        <end position="96"/>
    </location>
</feature>
<evidence type="ECO:0000313" key="14">
    <source>
        <dbReference type="Proteomes" id="UP000451234"/>
    </source>
</evidence>
<dbReference type="Proteomes" id="UP000491334">
    <property type="component" value="Unassembled WGS sequence"/>
</dbReference>
<organism evidence="7 16">
    <name type="scientific">Bifidobacterium longum</name>
    <dbReference type="NCBI Taxonomy" id="216816"/>
    <lineage>
        <taxon>Bacteria</taxon>
        <taxon>Bacillati</taxon>
        <taxon>Actinomycetota</taxon>
        <taxon>Actinomycetes</taxon>
        <taxon>Bifidobacteriales</taxon>
        <taxon>Bifidobacteriaceae</taxon>
        <taxon>Bifidobacterium</taxon>
    </lineage>
</organism>
<evidence type="ECO:0000313" key="19">
    <source>
        <dbReference type="Proteomes" id="UP000491334"/>
    </source>
</evidence>
<evidence type="ECO:0000256" key="1">
    <source>
        <dbReference type="SAM" id="MobiDB-lite"/>
    </source>
</evidence>
<dbReference type="Proteomes" id="UP000261186">
    <property type="component" value="Unassembled WGS sequence"/>
</dbReference>
<dbReference type="EMBL" id="QSRH01000001">
    <property type="protein sequence ID" value="RGL05653.1"/>
    <property type="molecule type" value="Genomic_DNA"/>
</dbReference>
<name>A0A269TA58_BIFLN</name>
<comment type="caution">
    <text evidence="7">The sequence shown here is derived from an EMBL/GenBank/DDBJ whole genome shotgun (WGS) entry which is preliminary data.</text>
</comment>
<evidence type="ECO:0000313" key="11">
    <source>
        <dbReference type="Proteomes" id="UP000257074"/>
    </source>
</evidence>
<dbReference type="AlphaFoldDB" id="A0A269TA58"/>
<dbReference type="Proteomes" id="UP000468842">
    <property type="component" value="Unassembled WGS sequence"/>
</dbReference>
<reference evidence="9 11" key="1">
    <citation type="journal article" date="2017" name="Anaerobe">
        <title>Quantification, isolation and characterization of Bifidobacterium from the vaginal microbiomes of reproductive aged women.</title>
        <authorList>
            <person name="Freitas A.C."/>
            <person name="Hill J.E."/>
        </authorList>
    </citation>
    <scope>NUCLEOTIDE SEQUENCE [LARGE SCALE GENOMIC DNA]</scope>
    <source>
        <strain evidence="9 11">N6D05</strain>
    </source>
</reference>
<dbReference type="Proteomes" id="UP000451234">
    <property type="component" value="Unassembled WGS sequence"/>
</dbReference>
<evidence type="ECO:0000313" key="2">
    <source>
        <dbReference type="EMBL" id="KAB6911159.1"/>
    </source>
</evidence>